<feature type="transmembrane region" description="Helical" evidence="1">
    <location>
        <begin position="222"/>
        <end position="240"/>
    </location>
</feature>
<protein>
    <submittedName>
        <fullName evidence="4">cAMP receptor protein</fullName>
    </submittedName>
</protein>
<dbReference type="PROSITE" id="PS50042">
    <property type="entry name" value="CNMP_BINDING_3"/>
    <property type="match status" value="1"/>
</dbReference>
<dbReference type="Gene3D" id="1.25.10.10">
    <property type="entry name" value="Leucine-rich Repeat Variant"/>
    <property type="match status" value="1"/>
</dbReference>
<evidence type="ECO:0000313" key="3">
    <source>
        <dbReference type="EMBL" id="SEH09195.1"/>
    </source>
</evidence>
<feature type="transmembrane region" description="Helical" evidence="1">
    <location>
        <begin position="294"/>
        <end position="315"/>
    </location>
</feature>
<feature type="transmembrane region" description="Helical" evidence="1">
    <location>
        <begin position="20"/>
        <end position="41"/>
    </location>
</feature>
<organism evidence="4 5">
    <name type="scientific">Candidatus Venteria ishoeyi</name>
    <dbReference type="NCBI Taxonomy" id="1899563"/>
    <lineage>
        <taxon>Bacteria</taxon>
        <taxon>Pseudomonadati</taxon>
        <taxon>Pseudomonadota</taxon>
        <taxon>Gammaproteobacteria</taxon>
        <taxon>Thiotrichales</taxon>
        <taxon>Thiotrichaceae</taxon>
        <taxon>Venteria</taxon>
    </lineage>
</organism>
<dbReference type="SUPFAM" id="SSF48371">
    <property type="entry name" value="ARM repeat"/>
    <property type="match status" value="2"/>
</dbReference>
<feature type="transmembrane region" description="Helical" evidence="1">
    <location>
        <begin position="108"/>
        <end position="131"/>
    </location>
</feature>
<feature type="domain" description="Cyclic nucleotide-binding" evidence="2">
    <location>
        <begin position="940"/>
        <end position="1055"/>
    </location>
</feature>
<gene>
    <name evidence="4" type="primary">crp_9</name>
    <name evidence="3" type="synonym">crp_7</name>
    <name evidence="3" type="ORF">MBHS_05089</name>
    <name evidence="4" type="ORF">MBHS_05215</name>
</gene>
<keyword evidence="1" id="KW-0472">Membrane</keyword>
<dbReference type="PROSITE" id="PS00889">
    <property type="entry name" value="CNMP_BINDING_2"/>
    <property type="match status" value="1"/>
</dbReference>
<evidence type="ECO:0000256" key="1">
    <source>
        <dbReference type="SAM" id="Phobius"/>
    </source>
</evidence>
<dbReference type="PANTHER" id="PTHR23011">
    <property type="entry name" value="CYCLIC NUCLEOTIDE-BINDING DOMAIN CONTAINING PROTEIN"/>
    <property type="match status" value="1"/>
</dbReference>
<dbReference type="CDD" id="cd00038">
    <property type="entry name" value="CAP_ED"/>
    <property type="match status" value="1"/>
</dbReference>
<dbReference type="InterPro" id="IPR018488">
    <property type="entry name" value="cNMP-bd_CS"/>
</dbReference>
<feature type="transmembrane region" description="Helical" evidence="1">
    <location>
        <begin position="53"/>
        <end position="70"/>
    </location>
</feature>
<evidence type="ECO:0000259" key="2">
    <source>
        <dbReference type="PROSITE" id="PS50042"/>
    </source>
</evidence>
<feature type="transmembrane region" description="Helical" evidence="1">
    <location>
        <begin position="389"/>
        <end position="409"/>
    </location>
</feature>
<dbReference type="OrthoDB" id="6881322at2"/>
<dbReference type="PANTHER" id="PTHR23011:SF28">
    <property type="entry name" value="CYCLIC NUCLEOTIDE-BINDING DOMAIN CONTAINING PROTEIN"/>
    <property type="match status" value="1"/>
</dbReference>
<dbReference type="SMART" id="SM00100">
    <property type="entry name" value="cNMP"/>
    <property type="match status" value="1"/>
</dbReference>
<evidence type="ECO:0000313" key="5">
    <source>
        <dbReference type="Proteomes" id="UP000236724"/>
    </source>
</evidence>
<reference evidence="4 5" key="1">
    <citation type="submission" date="2016-10" db="EMBL/GenBank/DDBJ databases">
        <authorList>
            <person name="de Groot N.N."/>
        </authorList>
    </citation>
    <scope>NUCLEOTIDE SEQUENCE [LARGE SCALE GENOMIC DNA]</scope>
    <source>
        <strain evidence="4">MBHS1</strain>
    </source>
</reference>
<keyword evidence="5" id="KW-1185">Reference proteome</keyword>
<keyword evidence="4" id="KW-0675">Receptor</keyword>
<dbReference type="SUPFAM" id="SSF103473">
    <property type="entry name" value="MFS general substrate transporter"/>
    <property type="match status" value="1"/>
</dbReference>
<dbReference type="AlphaFoldDB" id="A0A1H6FGX2"/>
<dbReference type="Proteomes" id="UP000236724">
    <property type="component" value="Unassembled WGS sequence"/>
</dbReference>
<accession>A0A1H6FGX2</accession>
<keyword evidence="1" id="KW-1133">Transmembrane helix</keyword>
<dbReference type="Gene3D" id="2.60.120.10">
    <property type="entry name" value="Jelly Rolls"/>
    <property type="match status" value="1"/>
</dbReference>
<dbReference type="EMBL" id="FMSV02000558">
    <property type="protein sequence ID" value="SEH09195.1"/>
    <property type="molecule type" value="Genomic_DNA"/>
</dbReference>
<dbReference type="RefSeq" id="WP_103922664.1">
    <property type="nucleotide sequence ID" value="NZ_FMSV02000558.1"/>
</dbReference>
<name>A0A1H6FGX2_9GAMM</name>
<dbReference type="EMBL" id="FMSV02000561">
    <property type="protein sequence ID" value="SEH09320.1"/>
    <property type="molecule type" value="Genomic_DNA"/>
</dbReference>
<feature type="transmembrane region" description="Helical" evidence="1">
    <location>
        <begin position="176"/>
        <end position="194"/>
    </location>
</feature>
<sequence length="1061" mass="118824">MRNPQQNNLFTENPALVSLLLGQGLFLGLTVTILFASSVALFLEEHGADRLPYVYILIAIFVSLASMIFFKLEKKWPVPRLLMSTVFFFVPAIFIARAGMALPHSAWISYGLMCLSVSLVQFAMIILGIQVRQFYDVRQIKKIFPLILSAQITGAIMGGGLIGFFTDWVGGTKNLIGLSGFSMVLVLALLFISIRTFRQTWEKPTLQQKNSKSLHQLIKRKYVVYILFYQILALVVNQLVDYALMEQAHARFENSADLAQFLGNFVALATILSLLFLIFAAAKMLTRFGIAFGLLVNPYTVIFTIAIAMVMVIMPDTDASVLFYTLVFSRLLAFILRTGTTYTSMKAVYQPLSSHDRNSVETVVEGIGGPLAYGIAGVCLILLKEFSFSYTLGFILLVSVLWLVTAILVHRHYAKALEKSVKRRTLDTDDISLQDEASLEAITGLLKSAKTTEVLFALEVLEKLEHPTLDEVSINMLAHSEARVRIKALNQIEHHKRTSALPKVCKCFEHDSNLSVKANALRVICALRSEYAEEYADYLNSENPELRLNVMVGFFRYGGIPGIIAAGKHFESITHSQDAQQRILAAQVLEAVSFSRFYHPLLSLLKDESIPVRIAALKAAGKMAHPCLFAALIDNLDSVHTRSCATNALIKAGEGIVDIVDNALCEKAGYPITTVLQLVRVCSEIKGEQILLMLTAHVSHPRHIIRYEILKALYFCGYKISPEVELVLHENFLAEAAQGLKIMRMLEFFSDNEKYALLKTALLNEMNQGLKRLFLILSLFYPEKQFYIAEEQIRSRQKEQQGLALEFLDISLPKKLKLPIMALVDMNVPMKSRVKSLTKYFSRSLPDTRKPSQNAWLADILQDNWTGAWIKIAVLRVIEAQHVVELKSVVESAMAGEEILIKECAAHTLHALSPEQIKPEKGVNMLSMVEKILHLKSVDIFSQIPEDDLLAIASIVEEVEVPADETIIRQHEMGSCLYLIVDGGIRIHNETKTIAKLGVGEILGEMSLLDPAPRSASATTIRDSFLFRIEKEDFEVIMSNHYEIAQCIIWGLCRRLRQSNG</sequence>
<dbReference type="CDD" id="cd06174">
    <property type="entry name" value="MFS"/>
    <property type="match status" value="1"/>
</dbReference>
<feature type="transmembrane region" description="Helical" evidence="1">
    <location>
        <begin position="82"/>
        <end position="102"/>
    </location>
</feature>
<dbReference type="InterPro" id="IPR014710">
    <property type="entry name" value="RmlC-like_jellyroll"/>
</dbReference>
<feature type="transmembrane region" description="Helical" evidence="1">
    <location>
        <begin position="260"/>
        <end position="282"/>
    </location>
</feature>
<feature type="transmembrane region" description="Helical" evidence="1">
    <location>
        <begin position="143"/>
        <end position="164"/>
    </location>
</feature>
<evidence type="ECO:0000313" key="4">
    <source>
        <dbReference type="EMBL" id="SEH09320.1"/>
    </source>
</evidence>
<dbReference type="Pfam" id="PF00027">
    <property type="entry name" value="cNMP_binding"/>
    <property type="match status" value="1"/>
</dbReference>
<feature type="transmembrane region" description="Helical" evidence="1">
    <location>
        <begin position="321"/>
        <end position="342"/>
    </location>
</feature>
<dbReference type="InterPro" id="IPR016024">
    <property type="entry name" value="ARM-type_fold"/>
</dbReference>
<dbReference type="InterPro" id="IPR000595">
    <property type="entry name" value="cNMP-bd_dom"/>
</dbReference>
<dbReference type="InterPro" id="IPR036259">
    <property type="entry name" value="MFS_trans_sf"/>
</dbReference>
<dbReference type="InterPro" id="IPR011989">
    <property type="entry name" value="ARM-like"/>
</dbReference>
<dbReference type="SUPFAM" id="SSF51206">
    <property type="entry name" value="cAMP-binding domain-like"/>
    <property type="match status" value="1"/>
</dbReference>
<dbReference type="InterPro" id="IPR018490">
    <property type="entry name" value="cNMP-bd_dom_sf"/>
</dbReference>
<keyword evidence="1" id="KW-0812">Transmembrane</keyword>
<proteinExistence type="predicted"/>